<proteinExistence type="predicted"/>
<reference evidence="2 3" key="1">
    <citation type="submission" date="2018-08" db="EMBL/GenBank/DDBJ databases">
        <title>A genome reference for cultivated species of the human gut microbiota.</title>
        <authorList>
            <person name="Zou Y."/>
            <person name="Xue W."/>
            <person name="Luo G."/>
        </authorList>
    </citation>
    <scope>NUCLEOTIDE SEQUENCE [LARGE SCALE GENOMIC DNA]</scope>
    <source>
        <strain evidence="2 3">AM23-22</strain>
    </source>
</reference>
<accession>A0A414RCK7</accession>
<evidence type="ECO:0000313" key="2">
    <source>
        <dbReference type="EMBL" id="RHF90772.1"/>
    </source>
</evidence>
<keyword evidence="1" id="KW-0472">Membrane</keyword>
<keyword evidence="1" id="KW-0812">Transmembrane</keyword>
<comment type="caution">
    <text evidence="2">The sequence shown here is derived from an EMBL/GenBank/DDBJ whole genome shotgun (WGS) entry which is preliminary data.</text>
</comment>
<name>A0A414RCK7_9FIRM</name>
<sequence length="113" mass="13292">MFEFIMFVIFVILFAITIAIDADFINITNNIIIIIVNSACIILGIYEICYDFWLFPIKPTDVLAIIVSFILFMDYSEHINFKFRNVIIKRIVYLLAVIIYILFIKENIVMLLN</sequence>
<evidence type="ECO:0000256" key="1">
    <source>
        <dbReference type="SAM" id="Phobius"/>
    </source>
</evidence>
<keyword evidence="1" id="KW-1133">Transmembrane helix</keyword>
<feature type="transmembrane region" description="Helical" evidence="1">
    <location>
        <begin position="6"/>
        <end position="24"/>
    </location>
</feature>
<dbReference type="Proteomes" id="UP000286186">
    <property type="component" value="Unassembled WGS sequence"/>
</dbReference>
<gene>
    <name evidence="2" type="ORF">DW652_00750</name>
</gene>
<organism evidence="2 3">
    <name type="scientific">Eubacterium ventriosum</name>
    <dbReference type="NCBI Taxonomy" id="39496"/>
    <lineage>
        <taxon>Bacteria</taxon>
        <taxon>Bacillati</taxon>
        <taxon>Bacillota</taxon>
        <taxon>Clostridia</taxon>
        <taxon>Eubacteriales</taxon>
        <taxon>Eubacteriaceae</taxon>
        <taxon>Eubacterium</taxon>
    </lineage>
</organism>
<dbReference type="AlphaFoldDB" id="A0A414RCK7"/>
<protein>
    <submittedName>
        <fullName evidence="2">Uncharacterized protein</fullName>
    </submittedName>
</protein>
<dbReference type="EMBL" id="QRHR01000001">
    <property type="protein sequence ID" value="RHF90772.1"/>
    <property type="molecule type" value="Genomic_DNA"/>
</dbReference>
<evidence type="ECO:0000313" key="3">
    <source>
        <dbReference type="Proteomes" id="UP000286186"/>
    </source>
</evidence>
<feature type="transmembrane region" description="Helical" evidence="1">
    <location>
        <begin position="31"/>
        <end position="53"/>
    </location>
</feature>
<feature type="transmembrane region" description="Helical" evidence="1">
    <location>
        <begin position="87"/>
        <end position="104"/>
    </location>
</feature>
<feature type="transmembrane region" description="Helical" evidence="1">
    <location>
        <begin position="59"/>
        <end position="75"/>
    </location>
</feature>